<accession>A0A068RBL6</accession>
<evidence type="ECO:0000313" key="1">
    <source>
        <dbReference type="EMBL" id="CDG47866.1"/>
    </source>
</evidence>
<dbReference type="AlphaFoldDB" id="A0A068RBL6"/>
<proteinExistence type="predicted"/>
<organism evidence="1">
    <name type="scientific">Serratia symbiotica SCt-VLC</name>
    <dbReference type="NCBI Taxonomy" id="1347341"/>
    <lineage>
        <taxon>Bacteria</taxon>
        <taxon>Pseudomonadati</taxon>
        <taxon>Pseudomonadota</taxon>
        <taxon>Gammaproteobacteria</taxon>
        <taxon>Enterobacterales</taxon>
        <taxon>Yersiniaceae</taxon>
        <taxon>Serratia</taxon>
        <taxon>Serratia symbiotica</taxon>
    </lineage>
</organism>
<dbReference type="EMBL" id="FR904233">
    <property type="protein sequence ID" value="CDG47866.1"/>
    <property type="molecule type" value="Genomic_DNA"/>
</dbReference>
<protein>
    <submittedName>
        <fullName evidence="1">Uncharacterized protein</fullName>
    </submittedName>
</protein>
<dbReference type="RefSeq" id="WP_061770296.1">
    <property type="nucleotide sequence ID" value="NZ_FR904233.1"/>
</dbReference>
<sequence>MNLIDLPEAVQVVAAETLSQIIAMNLYDRDNTLERADFIAQAFLEMYKHDSDDAINSKSYLN</sequence>
<name>A0A068RBL6_9GAMM</name>
<reference evidence="1" key="2">
    <citation type="journal article" date="2014" name="Genome Biol. Evol.">
        <title>Settling down: the genome of Serratia symbiotica from the aphid Cinara tujafilina zooms in on the process of accommodation to a cooperative intracellular life.</title>
        <authorList>
            <person name="Manzano-Marin A."/>
            <person name="Latorre A."/>
        </authorList>
    </citation>
    <scope>NUCLEOTIDE SEQUENCE</scope>
    <source>
        <strain evidence="1">SCt-VLC</strain>
    </source>
</reference>
<gene>
    <name evidence="1" type="ORF">SCTVLC_1147</name>
</gene>
<reference evidence="1" key="1">
    <citation type="submission" date="2013-06" db="EMBL/GenBank/DDBJ databases">
        <authorList>
            <person name="Mazano-Marin A."/>
        </authorList>
    </citation>
    <scope>NUCLEOTIDE SEQUENCE</scope>
    <source>
        <strain evidence="1">SCt-VLC</strain>
    </source>
</reference>